<evidence type="ECO:0000313" key="2">
    <source>
        <dbReference type="EMBL" id="KAJ6639695.1"/>
    </source>
</evidence>
<keyword evidence="3" id="KW-1185">Reference proteome</keyword>
<sequence>MARYITIMHAAQITISIASLMIYYTMEKLDYEYQYNVMFFLSYTGCTVGLMAVLMVDSVRFSDMWEQNENDLLIFARLEIIFDIIASIMYATCGSITLTHDIRVENLLSGTFDLINSACFLLDALIFVFCQYRWGTEISVDCERHDLCEKQSR</sequence>
<dbReference type="EMBL" id="WJQU01000003">
    <property type="protein sequence ID" value="KAJ6639695.1"/>
    <property type="molecule type" value="Genomic_DNA"/>
</dbReference>
<dbReference type="OrthoDB" id="10453991at2759"/>
<name>A0A9Q0MYX6_9DIPT</name>
<keyword evidence="1" id="KW-0812">Transmembrane</keyword>
<protein>
    <recommendedName>
        <fullName evidence="4">MARVEL domain-containing protein</fullName>
    </recommendedName>
</protein>
<gene>
    <name evidence="2" type="ORF">Bhyg_12442</name>
</gene>
<keyword evidence="1" id="KW-0472">Membrane</keyword>
<keyword evidence="1" id="KW-1133">Transmembrane helix</keyword>
<feature type="transmembrane region" description="Helical" evidence="1">
    <location>
        <begin position="80"/>
        <end position="98"/>
    </location>
</feature>
<reference evidence="2" key="1">
    <citation type="submission" date="2022-07" db="EMBL/GenBank/DDBJ databases">
        <authorList>
            <person name="Trinca V."/>
            <person name="Uliana J.V.C."/>
            <person name="Torres T.T."/>
            <person name="Ward R.J."/>
            <person name="Monesi N."/>
        </authorList>
    </citation>
    <scope>NUCLEOTIDE SEQUENCE</scope>
    <source>
        <strain evidence="2">HSMRA1968</strain>
        <tissue evidence="2">Whole embryos</tissue>
    </source>
</reference>
<evidence type="ECO:0000313" key="3">
    <source>
        <dbReference type="Proteomes" id="UP001151699"/>
    </source>
</evidence>
<proteinExistence type="predicted"/>
<comment type="caution">
    <text evidence="2">The sequence shown here is derived from an EMBL/GenBank/DDBJ whole genome shotgun (WGS) entry which is preliminary data.</text>
</comment>
<evidence type="ECO:0000256" key="1">
    <source>
        <dbReference type="SAM" id="Phobius"/>
    </source>
</evidence>
<organism evidence="2 3">
    <name type="scientific">Pseudolycoriella hygida</name>
    <dbReference type="NCBI Taxonomy" id="35572"/>
    <lineage>
        <taxon>Eukaryota</taxon>
        <taxon>Metazoa</taxon>
        <taxon>Ecdysozoa</taxon>
        <taxon>Arthropoda</taxon>
        <taxon>Hexapoda</taxon>
        <taxon>Insecta</taxon>
        <taxon>Pterygota</taxon>
        <taxon>Neoptera</taxon>
        <taxon>Endopterygota</taxon>
        <taxon>Diptera</taxon>
        <taxon>Nematocera</taxon>
        <taxon>Sciaroidea</taxon>
        <taxon>Sciaridae</taxon>
        <taxon>Pseudolycoriella</taxon>
    </lineage>
</organism>
<feature type="transmembrane region" description="Helical" evidence="1">
    <location>
        <begin position="38"/>
        <end position="59"/>
    </location>
</feature>
<feature type="transmembrane region" description="Helical" evidence="1">
    <location>
        <begin position="7"/>
        <end position="26"/>
    </location>
</feature>
<dbReference type="Proteomes" id="UP001151699">
    <property type="component" value="Chromosome X"/>
</dbReference>
<accession>A0A9Q0MYX6</accession>
<dbReference type="AlphaFoldDB" id="A0A9Q0MYX6"/>
<evidence type="ECO:0008006" key="4">
    <source>
        <dbReference type="Google" id="ProtNLM"/>
    </source>
</evidence>